<name>A0A2U1U7X6_9GAMM</name>
<evidence type="ECO:0000313" key="2">
    <source>
        <dbReference type="EMBL" id="PWC17749.1"/>
    </source>
</evidence>
<gene>
    <name evidence="2" type="ORF">DDT56_05700</name>
</gene>
<dbReference type="EMBL" id="QDKH01000006">
    <property type="protein sequence ID" value="PWC17749.1"/>
    <property type="molecule type" value="Genomic_DNA"/>
</dbReference>
<dbReference type="InterPro" id="IPR001633">
    <property type="entry name" value="EAL_dom"/>
</dbReference>
<evidence type="ECO:0000313" key="3">
    <source>
        <dbReference type="Proteomes" id="UP000296159"/>
    </source>
</evidence>
<dbReference type="SUPFAM" id="SSF141868">
    <property type="entry name" value="EAL domain-like"/>
    <property type="match status" value="1"/>
</dbReference>
<dbReference type="Proteomes" id="UP000296159">
    <property type="component" value="Unassembled WGS sequence"/>
</dbReference>
<dbReference type="AlphaFoldDB" id="A0A2U1U7X6"/>
<accession>A0A2U1U7X6</accession>
<protein>
    <submittedName>
        <fullName evidence="2">Diguanylate phosphodiesterase</fullName>
    </submittedName>
</protein>
<dbReference type="Pfam" id="PF00563">
    <property type="entry name" value="EAL"/>
    <property type="match status" value="1"/>
</dbReference>
<evidence type="ECO:0000259" key="1">
    <source>
        <dbReference type="PROSITE" id="PS50883"/>
    </source>
</evidence>
<dbReference type="InterPro" id="IPR035919">
    <property type="entry name" value="EAL_sf"/>
</dbReference>
<comment type="caution">
    <text evidence="2">The sequence shown here is derived from an EMBL/GenBank/DDBJ whole genome shotgun (WGS) entry which is preliminary data.</text>
</comment>
<organism evidence="2 3">
    <name type="scientific">Brenneria corticis</name>
    <dbReference type="NCBI Taxonomy" id="2173106"/>
    <lineage>
        <taxon>Bacteria</taxon>
        <taxon>Pseudomonadati</taxon>
        <taxon>Pseudomonadota</taxon>
        <taxon>Gammaproteobacteria</taxon>
        <taxon>Enterobacterales</taxon>
        <taxon>Pectobacteriaceae</taxon>
        <taxon>Brenneria</taxon>
    </lineage>
</organism>
<feature type="domain" description="EAL" evidence="1">
    <location>
        <begin position="1"/>
        <end position="236"/>
    </location>
</feature>
<proteinExistence type="predicted"/>
<dbReference type="Gene3D" id="3.20.20.450">
    <property type="entry name" value="EAL domain"/>
    <property type="match status" value="1"/>
</dbReference>
<dbReference type="RefSeq" id="WP_136165525.1">
    <property type="nucleotide sequence ID" value="NZ_KZ819074.1"/>
</dbReference>
<sequence>MVDSILDLNGRWHYVTQPIYNYQYKMFAMELLARDKDGRLSTEKRIQAMSPSEKQILLIEQLECISEKRSYFIDNDVLVTVNIDFGTATFLLQDRYLSDLLDNSPFIHLKIDELFPNLNDGKRNPLLAQLHERYPLWLNDLGRGNASLYAVTQSVFSYIKLDKNFYLEMMKSRKDHIFPVLVKNIKKFCRGVIIDGLQDYSEYEYLKHCGIEGVQGNIYPTYLLDNLPELPTQANARPPWRT</sequence>
<dbReference type="PROSITE" id="PS50883">
    <property type="entry name" value="EAL"/>
    <property type="match status" value="1"/>
</dbReference>
<keyword evidence="3" id="KW-1185">Reference proteome</keyword>
<reference evidence="2 3" key="1">
    <citation type="submission" date="2018-04" db="EMBL/GenBank/DDBJ databases">
        <title>Brenneria corticis sp.nov.</title>
        <authorList>
            <person name="Li Y."/>
        </authorList>
    </citation>
    <scope>NUCLEOTIDE SEQUENCE [LARGE SCALE GENOMIC DNA]</scope>
    <source>
        <strain evidence="2 3">CFCC 11842</strain>
    </source>
</reference>